<gene>
    <name evidence="2" type="primary">exoc1</name>
    <name evidence="2" type="synonym">sec3l1</name>
    <name evidence="2" type="synonym">wu:fb58e03</name>
    <name evidence="2" type="synonym">zgc:64145</name>
</gene>
<dbReference type="Proteomes" id="UP000000437">
    <property type="component" value="Chromosome 20"/>
</dbReference>
<reference evidence="2" key="1">
    <citation type="submission" date="2025-08" db="UniProtKB">
        <authorList>
            <consortium name="RefSeq"/>
        </authorList>
    </citation>
    <scope>IDENTIFICATION</scope>
    <source>
        <strain evidence="2">Tuebingen</strain>
        <tissue evidence="2">Fibroblasts and whole tissue</tissue>
    </source>
</reference>
<protein>
    <submittedName>
        <fullName evidence="2">Exocyst complex component 1 isoform X9</fullName>
    </submittedName>
</protein>
<evidence type="ECO:0000313" key="1">
    <source>
        <dbReference type="Proteomes" id="UP000000437"/>
    </source>
</evidence>
<dbReference type="RefSeq" id="XP_073788265.1">
    <property type="nucleotide sequence ID" value="XM_073932164.1"/>
</dbReference>
<keyword evidence="1" id="KW-1185">Reference proteome</keyword>
<name>A0AC58I1Z7_DANRE</name>
<organism evidence="1 2">
    <name type="scientific">Danio rerio</name>
    <name type="common">Zebrafish</name>
    <name type="synonym">Brachydanio rerio</name>
    <dbReference type="NCBI Taxonomy" id="7955"/>
    <lineage>
        <taxon>Eukaryota</taxon>
        <taxon>Metazoa</taxon>
        <taxon>Chordata</taxon>
        <taxon>Craniata</taxon>
        <taxon>Vertebrata</taxon>
        <taxon>Euteleostomi</taxon>
        <taxon>Actinopterygii</taxon>
        <taxon>Neopterygii</taxon>
        <taxon>Teleostei</taxon>
        <taxon>Ostariophysi</taxon>
        <taxon>Cypriniformes</taxon>
        <taxon>Danionidae</taxon>
        <taxon>Danioninae</taxon>
        <taxon>Danio</taxon>
    </lineage>
</organism>
<evidence type="ECO:0000313" key="2">
    <source>
        <dbReference type="RefSeq" id="XP_073788265.1"/>
    </source>
</evidence>
<proteinExistence type="predicted"/>
<accession>A0AC58I1Z7</accession>
<sequence>MMEVCEYAISNAEAFAEKLSRELQVLDGANIQSIMASEKQVNTLMQLLDQALAEVDTIEGKLLSYEEMLQSVKEQMDQISQSNRLIQISNTNNGKLLDEIQFLVNYMDLSKGHIKALQEGDLSSPKGIEACINASEALSQCMNVALKPGHDKLMAIKQQQHLFSELRDTFARRLTNHLNNVFVHQFNHFSHFKMTIPQFYRSSCLSLPGHDQSSTLAQHTAELTLPKHSPLHRDLLRYAKLMEWLKNTQREKYEGLSRTYMDYMTRLYEREIKDFFEVAKIKMAGTSKDGKGKFGLHGSSGKLTGSTSSLNKLAVSSSNSRRSQSSSLLDMGNMSASDLDVADRTRFDKIFEQVLSELEPLCLAEQDFISKFFKLQQIPTLAQGENMDDSDGLMHSKPVSEHRHSISEKDMVRMMMNKIFQSIETELNSLIALGDKIDSFNSLYMLVKMSHHVWTAENVDPASYLSTTLGNVLVTVKRNFDKCISAQIRQMEEVKISKKSKVGILPFVTGFEEFAKLAEAIFRNAERRGDLDKAYIKLMRAVFNNVEKVANESQKTPRDVVMMENFHHIFSTLSSLKISCLEAERKEAKQKYTEHLQSYVINSLGQPLEKLNHFFEGVEARVAQGVREEEVSYQLAFNKQELRKVIKEYPGKEVKKGLDNLYRKVDKHLCDEESLLQVVWHSMQDEFIRQYKHFEGLINRCYPGSGITMEFTIQDMLEYFSSIAQSH</sequence>